<name>A0A5N0UTG7_9PSEU</name>
<feature type="transmembrane region" description="Helical" evidence="2">
    <location>
        <begin position="54"/>
        <end position="81"/>
    </location>
</feature>
<reference evidence="3" key="1">
    <citation type="submission" date="2019-09" db="EMBL/GenBank/DDBJ databases">
        <authorList>
            <person name="Teo W.F.A."/>
            <person name="Duangmal K."/>
        </authorList>
    </citation>
    <scope>NUCLEOTIDE SEQUENCE [LARGE SCALE GENOMIC DNA]</scope>
    <source>
        <strain evidence="3">K81G1</strain>
    </source>
</reference>
<gene>
    <name evidence="3" type="ORF">FPZ12_029470</name>
</gene>
<dbReference type="EMBL" id="VMNW02000056">
    <property type="protein sequence ID" value="KAA9155527.1"/>
    <property type="molecule type" value="Genomic_DNA"/>
</dbReference>
<keyword evidence="2" id="KW-0472">Membrane</keyword>
<dbReference type="AlphaFoldDB" id="A0A5N0UTG7"/>
<feature type="transmembrane region" description="Helical" evidence="2">
    <location>
        <begin position="93"/>
        <end position="114"/>
    </location>
</feature>
<keyword evidence="4" id="KW-1185">Reference proteome</keyword>
<protein>
    <submittedName>
        <fullName evidence="3">DUF4190 domain-containing protein</fullName>
    </submittedName>
</protein>
<evidence type="ECO:0000256" key="1">
    <source>
        <dbReference type="SAM" id="MobiDB-lite"/>
    </source>
</evidence>
<keyword evidence="2" id="KW-0812">Transmembrane</keyword>
<sequence>MTPNQNNQPAPYFPPQGTPAPYGYNQPGPWQQQQPQWYWTPQVQPAHPNNGAGVVGLVLSIIGLFIPFVSLIAIPFAAVGVSRVRSKQANNKGSAITGLLLSILGCLWIVVLFAL</sequence>
<evidence type="ECO:0000313" key="3">
    <source>
        <dbReference type="EMBL" id="KAA9155527.1"/>
    </source>
</evidence>
<dbReference type="RefSeq" id="WP_144748851.1">
    <property type="nucleotide sequence ID" value="NZ_VMNW02000056.1"/>
</dbReference>
<evidence type="ECO:0000256" key="2">
    <source>
        <dbReference type="SAM" id="Phobius"/>
    </source>
</evidence>
<feature type="region of interest" description="Disordered" evidence="1">
    <location>
        <begin position="1"/>
        <end position="32"/>
    </location>
</feature>
<organism evidence="3 4">
    <name type="scientific">Amycolatopsis acidicola</name>
    <dbReference type="NCBI Taxonomy" id="2596893"/>
    <lineage>
        <taxon>Bacteria</taxon>
        <taxon>Bacillati</taxon>
        <taxon>Actinomycetota</taxon>
        <taxon>Actinomycetes</taxon>
        <taxon>Pseudonocardiales</taxon>
        <taxon>Pseudonocardiaceae</taxon>
        <taxon>Amycolatopsis</taxon>
    </lineage>
</organism>
<comment type="caution">
    <text evidence="3">The sequence shown here is derived from an EMBL/GenBank/DDBJ whole genome shotgun (WGS) entry which is preliminary data.</text>
</comment>
<accession>A0A5N0UTG7</accession>
<dbReference type="Proteomes" id="UP000319769">
    <property type="component" value="Unassembled WGS sequence"/>
</dbReference>
<keyword evidence="2" id="KW-1133">Transmembrane helix</keyword>
<feature type="compositionally biased region" description="Low complexity" evidence="1">
    <location>
        <begin position="21"/>
        <end position="32"/>
    </location>
</feature>
<evidence type="ECO:0000313" key="4">
    <source>
        <dbReference type="Proteomes" id="UP000319769"/>
    </source>
</evidence>
<proteinExistence type="predicted"/>